<evidence type="ECO:0000256" key="1">
    <source>
        <dbReference type="PIRSR" id="PIRSR000440-1"/>
    </source>
</evidence>
<feature type="active site" description="Proton acceptor" evidence="1">
    <location>
        <position position="184"/>
    </location>
</feature>
<gene>
    <name evidence="2" type="ordered locus">DP2058</name>
</gene>
<dbReference type="Proteomes" id="UP000000602">
    <property type="component" value="Chromosome"/>
</dbReference>
<dbReference type="SMART" id="SM01059">
    <property type="entry name" value="CAT"/>
    <property type="match status" value="1"/>
</dbReference>
<dbReference type="OrthoDB" id="9801766at2"/>
<accession>Q6ALI8</accession>
<reference evidence="3" key="1">
    <citation type="journal article" date="2004" name="Environ. Microbiol.">
        <title>The genome of Desulfotalea psychrophila, a sulfate-reducing bacterium from permanently cold Arctic sediments.</title>
        <authorList>
            <person name="Rabus R."/>
            <person name="Ruepp A."/>
            <person name="Frickey T."/>
            <person name="Rattei T."/>
            <person name="Fartmann B."/>
            <person name="Stark M."/>
            <person name="Bauer M."/>
            <person name="Zibat A."/>
            <person name="Lombardot T."/>
            <person name="Becker I."/>
            <person name="Amann J."/>
            <person name="Gellner K."/>
            <person name="Teeling H."/>
            <person name="Leuschner W.D."/>
            <person name="Gloeckner F.-O."/>
            <person name="Lupas A.N."/>
            <person name="Amann R."/>
            <person name="Klenk H.-P."/>
        </authorList>
    </citation>
    <scope>NUCLEOTIDE SEQUENCE [LARGE SCALE GENOMIC DNA]</scope>
    <source>
        <strain evidence="3">DSM 12343 / LSv54</strain>
    </source>
</reference>
<dbReference type="AlphaFoldDB" id="Q6ALI8"/>
<protein>
    <submittedName>
        <fullName evidence="2">Related to chloramphenicol acetyltransferase</fullName>
    </submittedName>
</protein>
<dbReference type="HOGENOM" id="CLU_093121_0_0_7"/>
<organism evidence="2 3">
    <name type="scientific">Desulfotalea psychrophila (strain LSv54 / DSM 12343)</name>
    <dbReference type="NCBI Taxonomy" id="177439"/>
    <lineage>
        <taxon>Bacteria</taxon>
        <taxon>Pseudomonadati</taxon>
        <taxon>Thermodesulfobacteriota</taxon>
        <taxon>Desulfobulbia</taxon>
        <taxon>Desulfobulbales</taxon>
        <taxon>Desulfocapsaceae</taxon>
        <taxon>Desulfotalea</taxon>
    </lineage>
</organism>
<dbReference type="InterPro" id="IPR023213">
    <property type="entry name" value="CAT-like_dom_sf"/>
</dbReference>
<dbReference type="KEGG" id="dps:DP2058"/>
<evidence type="ECO:0000313" key="3">
    <source>
        <dbReference type="Proteomes" id="UP000000602"/>
    </source>
</evidence>
<dbReference type="PANTHER" id="PTHR38474">
    <property type="entry name" value="SLR0299 PROTEIN"/>
    <property type="match status" value="1"/>
</dbReference>
<dbReference type="Pfam" id="PF00302">
    <property type="entry name" value="CAT"/>
    <property type="match status" value="1"/>
</dbReference>
<dbReference type="Gene3D" id="3.30.559.10">
    <property type="entry name" value="Chloramphenicol acetyltransferase-like domain"/>
    <property type="match status" value="1"/>
</dbReference>
<dbReference type="GO" id="GO:0008811">
    <property type="term" value="F:chloramphenicol O-acetyltransferase activity"/>
    <property type="evidence" value="ECO:0007669"/>
    <property type="project" value="InterPro"/>
</dbReference>
<dbReference type="eggNOG" id="COG4845">
    <property type="taxonomic scope" value="Bacteria"/>
</dbReference>
<sequence>MKKKIDISNYKRKGMFEAFKDRDMPYLSTTSHVDIKNLKPFIDNHKYGFFISISYLISKAVNLIPELRHRIIDGELYEYDRVDPGYTVLLEDETFSFCDSCYFEDFQKYSEYSSTKINEVKAKPDNGVGEKHHMFFITNIPWFSFTSIVHPHDKVYASIPIITIGKYFKQGDQLLLPIGIQVHHGVVDGIHLGKFYTHLSNFCADPALWLV</sequence>
<keyword evidence="2" id="KW-0808">Transferase</keyword>
<proteinExistence type="predicted"/>
<keyword evidence="3" id="KW-1185">Reference proteome</keyword>
<evidence type="ECO:0000313" key="2">
    <source>
        <dbReference type="EMBL" id="CAG36787.1"/>
    </source>
</evidence>
<name>Q6ALI8_DESPS</name>
<dbReference type="EMBL" id="CR522870">
    <property type="protein sequence ID" value="CAG36787.1"/>
    <property type="molecule type" value="Genomic_DNA"/>
</dbReference>
<dbReference type="PIRSF" id="PIRSF000440">
    <property type="entry name" value="CAT"/>
    <property type="match status" value="1"/>
</dbReference>
<dbReference type="STRING" id="177439.DP2058"/>
<dbReference type="InterPro" id="IPR001707">
    <property type="entry name" value="Cmp_AcTrfase"/>
</dbReference>
<dbReference type="PANTHER" id="PTHR38474:SF1">
    <property type="entry name" value="SLR0299 PROTEIN"/>
    <property type="match status" value="1"/>
</dbReference>
<dbReference type="SUPFAM" id="SSF52777">
    <property type="entry name" value="CoA-dependent acyltransferases"/>
    <property type="match status" value="1"/>
</dbReference>
<dbReference type="RefSeq" id="WP_011189299.1">
    <property type="nucleotide sequence ID" value="NC_006138.1"/>
</dbReference>